<evidence type="ECO:0000313" key="1">
    <source>
        <dbReference type="EMBL" id="SEP38190.1"/>
    </source>
</evidence>
<dbReference type="RefSeq" id="WP_091618048.1">
    <property type="nucleotide sequence ID" value="NZ_FOEF01000007.1"/>
</dbReference>
<organism evidence="1 2">
    <name type="scientific">Amycolatopsis saalfeldensis</name>
    <dbReference type="NCBI Taxonomy" id="394193"/>
    <lineage>
        <taxon>Bacteria</taxon>
        <taxon>Bacillati</taxon>
        <taxon>Actinomycetota</taxon>
        <taxon>Actinomycetes</taxon>
        <taxon>Pseudonocardiales</taxon>
        <taxon>Pseudonocardiaceae</taxon>
        <taxon>Amycolatopsis</taxon>
    </lineage>
</organism>
<name>A0A1H8XE31_9PSEU</name>
<dbReference type="Proteomes" id="UP000198582">
    <property type="component" value="Unassembled WGS sequence"/>
</dbReference>
<proteinExistence type="predicted"/>
<reference evidence="2" key="1">
    <citation type="submission" date="2016-10" db="EMBL/GenBank/DDBJ databases">
        <authorList>
            <person name="Varghese N."/>
            <person name="Submissions S."/>
        </authorList>
    </citation>
    <scope>NUCLEOTIDE SEQUENCE [LARGE SCALE GENOMIC DNA]</scope>
    <source>
        <strain evidence="2">DSM 44993</strain>
    </source>
</reference>
<gene>
    <name evidence="1" type="ORF">SAMN04489732_107126</name>
</gene>
<accession>A0A1H8XE31</accession>
<dbReference type="AlphaFoldDB" id="A0A1H8XE31"/>
<sequence length="89" mass="9075">MHDKPLEIAAAFGATRVLKATDAEAIAGATRGGTVGLPPRGDQPVPVASAITRERLAGSLRFNNAIDEEITAFATAADASVSGKVLLAF</sequence>
<dbReference type="STRING" id="394193.SAMN04489732_107126"/>
<keyword evidence="2" id="KW-1185">Reference proteome</keyword>
<protein>
    <submittedName>
        <fullName evidence="1">L-idonate 5-dehydrogenase</fullName>
    </submittedName>
</protein>
<dbReference type="OrthoDB" id="9797931at2"/>
<evidence type="ECO:0000313" key="2">
    <source>
        <dbReference type="Proteomes" id="UP000198582"/>
    </source>
</evidence>
<dbReference type="EMBL" id="FOEF01000007">
    <property type="protein sequence ID" value="SEP38190.1"/>
    <property type="molecule type" value="Genomic_DNA"/>
</dbReference>